<dbReference type="EMBL" id="NBSK02000006">
    <property type="protein sequence ID" value="KAJ0199406.1"/>
    <property type="molecule type" value="Genomic_DNA"/>
</dbReference>
<dbReference type="PANTHER" id="PTHR42648">
    <property type="entry name" value="TRANSPOSASE, PUTATIVE-RELATED"/>
    <property type="match status" value="1"/>
</dbReference>
<dbReference type="Proteomes" id="UP000235145">
    <property type="component" value="Unassembled WGS sequence"/>
</dbReference>
<dbReference type="InterPro" id="IPR039537">
    <property type="entry name" value="Retrotran_Ty1/copia-like"/>
</dbReference>
<evidence type="ECO:0000313" key="4">
    <source>
        <dbReference type="EMBL" id="KAJ0199406.1"/>
    </source>
</evidence>
<name>A0A9R1V725_LACSA</name>
<reference evidence="4 5" key="1">
    <citation type="journal article" date="2017" name="Nat. Commun.">
        <title>Genome assembly with in vitro proximity ligation data and whole-genome triplication in lettuce.</title>
        <authorList>
            <person name="Reyes-Chin-Wo S."/>
            <person name="Wang Z."/>
            <person name="Yang X."/>
            <person name="Kozik A."/>
            <person name="Arikit S."/>
            <person name="Song C."/>
            <person name="Xia L."/>
            <person name="Froenicke L."/>
            <person name="Lavelle D.O."/>
            <person name="Truco M.J."/>
            <person name="Xia R."/>
            <person name="Zhu S."/>
            <person name="Xu C."/>
            <person name="Xu H."/>
            <person name="Xu X."/>
            <person name="Cox K."/>
            <person name="Korf I."/>
            <person name="Meyers B.C."/>
            <person name="Michelmore R.W."/>
        </authorList>
    </citation>
    <scope>NUCLEOTIDE SEQUENCE [LARGE SCALE GENOMIC DNA]</scope>
    <source>
        <strain evidence="5">cv. Salinas</strain>
        <tissue evidence="4">Seedlings</tissue>
    </source>
</reference>
<comment type="caution">
    <text evidence="4">The sequence shown here is derived from an EMBL/GenBank/DDBJ whole genome shotgun (WGS) entry which is preliminary data.</text>
</comment>
<dbReference type="GO" id="GO:0003676">
    <property type="term" value="F:nucleic acid binding"/>
    <property type="evidence" value="ECO:0007669"/>
    <property type="project" value="InterPro"/>
</dbReference>
<evidence type="ECO:0000259" key="3">
    <source>
        <dbReference type="PROSITE" id="PS50994"/>
    </source>
</evidence>
<dbReference type="SUPFAM" id="SSF53098">
    <property type="entry name" value="Ribonuclease H-like"/>
    <property type="match status" value="1"/>
</dbReference>
<feature type="domain" description="Integrase catalytic" evidence="3">
    <location>
        <begin position="86"/>
        <end position="176"/>
    </location>
</feature>
<evidence type="ECO:0000313" key="5">
    <source>
        <dbReference type="Proteomes" id="UP000235145"/>
    </source>
</evidence>
<dbReference type="InterPro" id="IPR013103">
    <property type="entry name" value="RVT_2"/>
</dbReference>
<dbReference type="AlphaFoldDB" id="A0A9R1V725"/>
<dbReference type="GO" id="GO:0016787">
    <property type="term" value="F:hydrolase activity"/>
    <property type="evidence" value="ECO:0007669"/>
    <property type="project" value="UniProtKB-KW"/>
</dbReference>
<gene>
    <name evidence="4" type="ORF">LSAT_V11C600298910</name>
</gene>
<protein>
    <recommendedName>
        <fullName evidence="3">Integrase catalytic domain-containing protein</fullName>
    </recommendedName>
</protein>
<keyword evidence="1" id="KW-0479">Metal-binding</keyword>
<keyword evidence="2" id="KW-0378">Hydrolase</keyword>
<dbReference type="CDD" id="cd09272">
    <property type="entry name" value="RNase_HI_RT_Ty1"/>
    <property type="match status" value="1"/>
</dbReference>
<dbReference type="PANTHER" id="PTHR42648:SF32">
    <property type="entry name" value="RIBONUCLEASE H-LIKE DOMAIN, GAG-PRE-INTEGRASE DOMAIN PROTEIN-RELATED"/>
    <property type="match status" value="1"/>
</dbReference>
<sequence>MVDFTSGPCNLQSRFHSQHVLAMTLLTPEYPNSLLERETVAWHLEDDEMRVFFEMYAVPTREENISKYIFESMKDDKAKQLCSHHGTEFRNSSLEDFCLNLGISQNFSVVRTPQQNGIAKGRNITLLEAGRTMVVEAVLPLTFWAEVVNTLCYTQNHSIIVKHHGKTAYEIFSGRKLDISYFHVFGPSDPVPDFLPNDIEPVIPNVDQIISSQPISEDQLVISKESKESNQEYSIPNNTNECPNHRILQDHPESQIIGDENSGILTHSKFNNNFYMFAPRAWYDTLASYLLASGYKRGKIDNTLLFKHSGSHIILSQVYVDDIIFGYIDEKLSSEFVEIMAKKFKMSMMGELTFFLGFQNTPNLGLWYPHDTEFKLVGYTNSDHGAFGIDRNSTSRGAQMLGYRLTLICYDNTNSIQMIHNPMQHSKTKHIDIRHHLISEIVQNGNVELFYIPSFSQLAEIFTKTLDGKTLNKLITDVGMLSMA</sequence>
<dbReference type="GO" id="GO:0015074">
    <property type="term" value="P:DNA integration"/>
    <property type="evidence" value="ECO:0007669"/>
    <property type="project" value="InterPro"/>
</dbReference>
<dbReference type="GO" id="GO:0046872">
    <property type="term" value="F:metal ion binding"/>
    <property type="evidence" value="ECO:0007669"/>
    <property type="project" value="UniProtKB-KW"/>
</dbReference>
<evidence type="ECO:0000256" key="2">
    <source>
        <dbReference type="ARBA" id="ARBA00022801"/>
    </source>
</evidence>
<accession>A0A9R1V725</accession>
<dbReference type="InterPro" id="IPR001584">
    <property type="entry name" value="Integrase_cat-core"/>
</dbReference>
<dbReference type="Pfam" id="PF07727">
    <property type="entry name" value="RVT_2"/>
    <property type="match status" value="1"/>
</dbReference>
<proteinExistence type="predicted"/>
<dbReference type="Gene3D" id="3.30.420.10">
    <property type="entry name" value="Ribonuclease H-like superfamily/Ribonuclease H"/>
    <property type="match status" value="1"/>
</dbReference>
<dbReference type="InterPro" id="IPR012337">
    <property type="entry name" value="RNaseH-like_sf"/>
</dbReference>
<dbReference type="PROSITE" id="PS50994">
    <property type="entry name" value="INTEGRASE"/>
    <property type="match status" value="1"/>
</dbReference>
<organism evidence="4 5">
    <name type="scientific">Lactuca sativa</name>
    <name type="common">Garden lettuce</name>
    <dbReference type="NCBI Taxonomy" id="4236"/>
    <lineage>
        <taxon>Eukaryota</taxon>
        <taxon>Viridiplantae</taxon>
        <taxon>Streptophyta</taxon>
        <taxon>Embryophyta</taxon>
        <taxon>Tracheophyta</taxon>
        <taxon>Spermatophyta</taxon>
        <taxon>Magnoliopsida</taxon>
        <taxon>eudicotyledons</taxon>
        <taxon>Gunneridae</taxon>
        <taxon>Pentapetalae</taxon>
        <taxon>asterids</taxon>
        <taxon>campanulids</taxon>
        <taxon>Asterales</taxon>
        <taxon>Asteraceae</taxon>
        <taxon>Cichorioideae</taxon>
        <taxon>Cichorieae</taxon>
        <taxon>Lactucinae</taxon>
        <taxon>Lactuca</taxon>
    </lineage>
</organism>
<dbReference type="InterPro" id="IPR036397">
    <property type="entry name" value="RNaseH_sf"/>
</dbReference>
<evidence type="ECO:0000256" key="1">
    <source>
        <dbReference type="ARBA" id="ARBA00022723"/>
    </source>
</evidence>
<keyword evidence="5" id="KW-1185">Reference proteome</keyword>